<protein>
    <submittedName>
        <fullName evidence="2">Uncharacterized protein</fullName>
    </submittedName>
</protein>
<organism evidence="2 3">
    <name type="scientific">Effrenium voratum</name>
    <dbReference type="NCBI Taxonomy" id="2562239"/>
    <lineage>
        <taxon>Eukaryota</taxon>
        <taxon>Sar</taxon>
        <taxon>Alveolata</taxon>
        <taxon>Dinophyceae</taxon>
        <taxon>Suessiales</taxon>
        <taxon>Symbiodiniaceae</taxon>
        <taxon>Effrenium</taxon>
    </lineage>
</organism>
<name>A0AA36NJG1_9DINO</name>
<proteinExistence type="predicted"/>
<keyword evidence="3" id="KW-1185">Reference proteome</keyword>
<comment type="caution">
    <text evidence="2">The sequence shown here is derived from an EMBL/GenBank/DDBJ whole genome shotgun (WGS) entry which is preliminary data.</text>
</comment>
<evidence type="ECO:0000313" key="2">
    <source>
        <dbReference type="EMBL" id="CAJ1409612.1"/>
    </source>
</evidence>
<sequence length="1497" mass="167047">MEREFVEDMAAWSRLHEQMRASAEFDHARIEDFEEAPLSQWLRPPAESSGPREEGSNEGGEASAAVLELWRPAWLCWDASAEAAVKIMPDRQPCLTSMSQEMQSFRERVDAAFGWHGKVLNAQRREFRAAAQVSLLRRGARSISASPDDGKSELLQTRLFCLLAGELYRCHAGCLFEYVSGAWRPCATGLAPDRLEFVLDGLRRAQAHLSVLSKAKPKRNFEDMVWELRVVERVAFDDVLMRWQLEDIVPKKADVRASDWLQGLAELCRSLRHTFAEHHRRSFHGAGFRRTIVKAFLRWGDEPVDEKQQAGLCFQDCYLSTVDGSDARRGCYMWIPAELSSAPGVETRCRYAAMLMAAFAGGNGLQVLLDQCALVVARTRQPDVMHVVVGEGHDGKTLVFVDHMRAVFGSGFGNCPCSMLQVEREFQVQGSNFVHAVWMACDEARRQQGVCEDLMKNYIGGGWLPLRKNHAQETTYGCWRYAGKVWCMNTADIPEIPTSEERSNARRFRCTYMRSRFVPQSEAVSVQDKVFAADARAKDFMSSGAAVWCFYHDFLFPHMKKFGVQACSGRLESPGAVSTTTLDTKWLLARMNRSSKAAQPEEDAAARPSAPARSEEEAATTSVAEKIVRETHKMFAGQYFGTAEVNRAAVAANPGVVPAKKARPDGSKKLRVDWLRDSVASFPNIIRVVTGKPRSGIASERFERRLLDVAEWERCLATCAGEGSFVQIFGSWPQWRWHDQKEWVDPVRQLRRLPDGRDRRQVQVQDFVAMCEAQGRQSGSLHLLLTVGHQKVAAGRSLGRVFFPWLSVPNLSREARRHAAPANSVEFDIPNAVVHFAVQLAESDGLEMPCFKLYCSYKECWRRAVATWYKLQEQDSKKELLRACFGCTYARRVDGELLACPLLEGLAVESHRLQARLCEQHPDLLKCMQESGKPRPEASVLAYILFEMENQKLRQFVELLPRHKFAMVAPVFDAVVAAPDPDGDAETLVEDFEILTGIRMQVAKVCTETASTSSLQHWLSGCEVPKEVLVIPGRFACVPSALANLFPETEEALAREFAGQDHPISYKEVASRVSGLCLRCLSAEEAPSLPGGARCLVHEFCPDGDEIGHAYGALVGPETVVIVTSSPSTAWEVDKQHFWQMVSGECRLRVFLAELSLDARPDKRRKTDTGGADMDVLAGARRGGEDESLAEDIIGEVRGLMRAEVEAEVMRQSLRRQTACRSDAHKHVGFCLIIGAPGPKEGGAVGVIDQAGSANPEPGHRCTLCPFRSFTRRAHLVTHLKKHHLPKADFTTTKQQYYLACSVYEQRKARCGGRQVDSSRGGRGMECLRRGAGGEEGLLACSARLIHSWASIDAESEKLLAKYNFVDMALVLTRQGPQLVIKKQTDAAMRVNKSLYMHGDFADMVLAKALKHRGKIQTIFNDITSEWVSCGSLCAWMGCRRRETRQQVLDMVLAQPKVVGLQAQLMGEATRRSEWLVCSHDATFQVLFSAIGQKAGL</sequence>
<gene>
    <name evidence="2" type="ORF">EVOR1521_LOCUS30661</name>
</gene>
<evidence type="ECO:0000313" key="3">
    <source>
        <dbReference type="Proteomes" id="UP001178507"/>
    </source>
</evidence>
<dbReference type="Proteomes" id="UP001178507">
    <property type="component" value="Unassembled WGS sequence"/>
</dbReference>
<reference evidence="2" key="1">
    <citation type="submission" date="2023-08" db="EMBL/GenBank/DDBJ databases">
        <authorList>
            <person name="Chen Y."/>
            <person name="Shah S."/>
            <person name="Dougan E. K."/>
            <person name="Thang M."/>
            <person name="Chan C."/>
        </authorList>
    </citation>
    <scope>NUCLEOTIDE SEQUENCE</scope>
</reference>
<feature type="region of interest" description="Disordered" evidence="1">
    <location>
        <begin position="39"/>
        <end position="61"/>
    </location>
</feature>
<evidence type="ECO:0000256" key="1">
    <source>
        <dbReference type="SAM" id="MobiDB-lite"/>
    </source>
</evidence>
<accession>A0AA36NJG1</accession>
<feature type="region of interest" description="Disordered" evidence="1">
    <location>
        <begin position="593"/>
        <end position="622"/>
    </location>
</feature>
<dbReference type="EMBL" id="CAUJNA010003776">
    <property type="protein sequence ID" value="CAJ1409612.1"/>
    <property type="molecule type" value="Genomic_DNA"/>
</dbReference>